<dbReference type="VEuPathDB" id="FungiDB:PYU1_G010690"/>
<sequence length="308" mass="35016">MAALLNCQETSNAHVVYVGEIYLYERYERDDASVFNPNDEQDMLVTAQQQVLGERCYFITAVVDANYKVPAAEQSACDKAHLLSDTLIIFQGGKKQIKDFRGMFYHNSFLNWMEALFAALEVRRISNTVIVMDDTKHHRELPPGTPTKAMTRQELQRACANRGIAFDDTELRSMLWGKLQRYIQDHVQPTVCALAVEKGHEVVFSPPHNTELQPMENVWAVVKGKVGRQYARKSTSEHVSDRLQRAFDELTSEDVQQCIDSANANLAQLMAHVSELDTLDMLDNHDSNDEDGDEQEEEEGVDDDNEDE</sequence>
<dbReference type="PANTHER" id="PTHR33939">
    <property type="entry name" value="PROTEIN CBG22215"/>
    <property type="match status" value="1"/>
</dbReference>
<dbReference type="eggNOG" id="ENOG502S65Z">
    <property type="taxonomic scope" value="Eukaryota"/>
</dbReference>
<name>K3X0G4_GLOUD</name>
<accession>K3X0G4</accession>
<dbReference type="HOGENOM" id="CLU_1032372_0_0_1"/>
<dbReference type="Gene3D" id="3.30.420.10">
    <property type="entry name" value="Ribonuclease H-like superfamily/Ribonuclease H"/>
    <property type="match status" value="1"/>
</dbReference>
<dbReference type="InterPro" id="IPR036397">
    <property type="entry name" value="RNaseH_sf"/>
</dbReference>
<keyword evidence="3" id="KW-1185">Reference proteome</keyword>
<dbReference type="EnsemblProtists" id="PYU1_T010713">
    <property type="protein sequence ID" value="PYU1_T010713"/>
    <property type="gene ID" value="PYU1_G010690"/>
</dbReference>
<proteinExistence type="predicted"/>
<dbReference type="AlphaFoldDB" id="K3X0G4"/>
<evidence type="ECO:0000256" key="1">
    <source>
        <dbReference type="SAM" id="MobiDB-lite"/>
    </source>
</evidence>
<feature type="compositionally biased region" description="Acidic residues" evidence="1">
    <location>
        <begin position="288"/>
        <end position="308"/>
    </location>
</feature>
<reference evidence="3" key="2">
    <citation type="submission" date="2010-04" db="EMBL/GenBank/DDBJ databases">
        <authorList>
            <person name="Buell R."/>
            <person name="Hamilton J."/>
            <person name="Hostetler J."/>
        </authorList>
    </citation>
    <scope>NUCLEOTIDE SEQUENCE [LARGE SCALE GENOMIC DNA]</scope>
    <source>
        <strain evidence="3">DAOM:BR144</strain>
    </source>
</reference>
<evidence type="ECO:0000313" key="2">
    <source>
        <dbReference type="EnsemblProtists" id="PYU1_T010713"/>
    </source>
</evidence>
<reference evidence="3" key="1">
    <citation type="journal article" date="2010" name="Genome Biol.">
        <title>Genome sequence of the necrotrophic plant pathogen Pythium ultimum reveals original pathogenicity mechanisms and effector repertoire.</title>
        <authorList>
            <person name="Levesque C.A."/>
            <person name="Brouwer H."/>
            <person name="Cano L."/>
            <person name="Hamilton J.P."/>
            <person name="Holt C."/>
            <person name="Huitema E."/>
            <person name="Raffaele S."/>
            <person name="Robideau G.P."/>
            <person name="Thines M."/>
            <person name="Win J."/>
            <person name="Zerillo M.M."/>
            <person name="Beakes G.W."/>
            <person name="Boore J.L."/>
            <person name="Busam D."/>
            <person name="Dumas B."/>
            <person name="Ferriera S."/>
            <person name="Fuerstenberg S.I."/>
            <person name="Gachon C.M."/>
            <person name="Gaulin E."/>
            <person name="Govers F."/>
            <person name="Grenville-Briggs L."/>
            <person name="Horner N."/>
            <person name="Hostetler J."/>
            <person name="Jiang R.H."/>
            <person name="Johnson J."/>
            <person name="Krajaejun T."/>
            <person name="Lin H."/>
            <person name="Meijer H.J."/>
            <person name="Moore B."/>
            <person name="Morris P."/>
            <person name="Phuntmart V."/>
            <person name="Puiu D."/>
            <person name="Shetty J."/>
            <person name="Stajich J.E."/>
            <person name="Tripathy S."/>
            <person name="Wawra S."/>
            <person name="van West P."/>
            <person name="Whitty B.R."/>
            <person name="Coutinho P.M."/>
            <person name="Henrissat B."/>
            <person name="Martin F."/>
            <person name="Thomas P.D."/>
            <person name="Tyler B.M."/>
            <person name="De Vries R.P."/>
            <person name="Kamoun S."/>
            <person name="Yandell M."/>
            <person name="Tisserat N."/>
            <person name="Buell C.R."/>
        </authorList>
    </citation>
    <scope>NUCLEOTIDE SEQUENCE</scope>
    <source>
        <strain evidence="3">DAOM:BR144</strain>
    </source>
</reference>
<dbReference type="Proteomes" id="UP000019132">
    <property type="component" value="Unassembled WGS sequence"/>
</dbReference>
<dbReference type="PANTHER" id="PTHR33939:SF1">
    <property type="entry name" value="DUF4371 DOMAIN-CONTAINING PROTEIN"/>
    <property type="match status" value="1"/>
</dbReference>
<evidence type="ECO:0000313" key="3">
    <source>
        <dbReference type="Proteomes" id="UP000019132"/>
    </source>
</evidence>
<dbReference type="GO" id="GO:0003676">
    <property type="term" value="F:nucleic acid binding"/>
    <property type="evidence" value="ECO:0007669"/>
    <property type="project" value="InterPro"/>
</dbReference>
<organism evidence="2 3">
    <name type="scientific">Globisporangium ultimum (strain ATCC 200006 / CBS 805.95 / DAOM BR144)</name>
    <name type="common">Pythium ultimum</name>
    <dbReference type="NCBI Taxonomy" id="431595"/>
    <lineage>
        <taxon>Eukaryota</taxon>
        <taxon>Sar</taxon>
        <taxon>Stramenopiles</taxon>
        <taxon>Oomycota</taxon>
        <taxon>Peronosporomycetes</taxon>
        <taxon>Pythiales</taxon>
        <taxon>Pythiaceae</taxon>
        <taxon>Globisporangium</taxon>
    </lineage>
</organism>
<dbReference type="InParanoid" id="K3X0G4"/>
<protein>
    <recommendedName>
        <fullName evidence="4">Tc1-like transposase DDE domain-containing protein</fullName>
    </recommendedName>
</protein>
<feature type="region of interest" description="Disordered" evidence="1">
    <location>
        <begin position="280"/>
        <end position="308"/>
    </location>
</feature>
<evidence type="ECO:0008006" key="4">
    <source>
        <dbReference type="Google" id="ProtNLM"/>
    </source>
</evidence>
<dbReference type="OMA" id="ANERFEC"/>
<dbReference type="EMBL" id="GL376592">
    <property type="status" value="NOT_ANNOTATED_CDS"/>
    <property type="molecule type" value="Genomic_DNA"/>
</dbReference>
<reference evidence="2" key="3">
    <citation type="submission" date="2015-02" db="UniProtKB">
        <authorList>
            <consortium name="EnsemblProtists"/>
        </authorList>
    </citation>
    <scope>IDENTIFICATION</scope>
    <source>
        <strain evidence="2">DAOM BR144</strain>
    </source>
</reference>